<protein>
    <recommendedName>
        <fullName evidence="8">Glycine dehydrogenase (decarboxylating)</fullName>
        <ecNumber evidence="8">1.4.4.2</ecNumber>
    </recommendedName>
    <alternativeName>
        <fullName evidence="8">Glycine cleavage system P-protein</fullName>
    </alternativeName>
    <alternativeName>
        <fullName evidence="8">Glycine decarboxylase</fullName>
    </alternativeName>
    <alternativeName>
        <fullName evidence="8">Glycine dehydrogenase (aminomethyl-transferring)</fullName>
    </alternativeName>
</protein>
<dbReference type="Pfam" id="PF21478">
    <property type="entry name" value="GcvP2_C"/>
    <property type="match status" value="1"/>
</dbReference>
<dbReference type="NCBIfam" id="TIGR00461">
    <property type="entry name" value="gcvP"/>
    <property type="match status" value="1"/>
</dbReference>
<evidence type="ECO:0000313" key="13">
    <source>
        <dbReference type="Proteomes" id="UP000278440"/>
    </source>
</evidence>
<dbReference type="AlphaFoldDB" id="A0A495XZ18"/>
<evidence type="ECO:0000256" key="9">
    <source>
        <dbReference type="PIRSR" id="PIRSR603437-50"/>
    </source>
</evidence>
<sequence length="970" mass="102911">MSIDQTVRTAPLADFVARHVGPRADDVERMLEVVGQPSLEAMCERAIPGAIRAEAPLDLEAAESESAVIDELRALAERNTVLTSLIGLGYYGTVTPPVVRRNVLENPSWYTAYTPYQPEISQGRLEALLNFQTVVTDLTGLDVAGSSLLDESTAAAEAMSLMRRLSKAPSDAVVLVDAHVFPQTIAVMQTRADAIGLPLVVTDLRRVTTADELASAADGHDVVGVIVQYPDASGELRDWSALAAAAHEGKALVTAAADLLALTLVSAPATWGADIAVGSAQRLGVPMGFGGPHAGYLAVRKGLERSMPGRLVGVSVDAQGNRAYRLALQTREQHIRREKATSNICTAQVLLAVMASMYAVHHGPDGLRDIARRVTGLTASLRSALVEAGLTVQTEAFFDTLTVEVPGRADEVARHFTDRGFNLRRVDADRVSVSLDETTTAATVAAVADAFGARLSADEARAALRDASAPTGIPAALERDTEFLTHPVFSSYHSETAMLRYLRRLADRDFALDRGMIPLGSCTMKLNATTEMEAVTWPEFANLHPFAPADQTEGIRTLVDQLSAWLCEITGYDAVSLQPNAGSQGEFAGLLAIHAYHQANGEGHRRVCLIPASAHGTNAASAVMAGLKVVVVKTAPGGTVDLDDLRAKIDAHRDDLAAIMVTYPSTHGVYEDTISELCALVHEAGGQVYVDGANLNALVGLAQPGKFGADVSHLNLHKTFCIPHGGGGPGVGPVAVRAHLAPHLPNHPLSAEAGPETGVGPISGAPFGSAGILPISWAYVRLMGGEGLTHATQVAVLGANYVAARLREHYPVLYSGEDGLVAHECILDLRGITAETGVTVDDVAKRLIDYGFHSPTMSFPVAGTLMVEPTESEDLHELDRFCDAMIAIRDEIEAVHKGDVEVSQSMLRHAPHTALNLAGEWDHPYDRTAAAFPVGVDAGDKYWPPVSRIDGAFGDRNLVCSCPPPEAFEG</sequence>
<comment type="catalytic activity">
    <reaction evidence="7 8">
        <text>N(6)-[(R)-lipoyl]-L-lysyl-[glycine-cleavage complex H protein] + glycine + H(+) = N(6)-[(R)-S(8)-aminomethyldihydrolipoyl]-L-lysyl-[glycine-cleavage complex H protein] + CO2</text>
        <dbReference type="Rhea" id="RHEA:24304"/>
        <dbReference type="Rhea" id="RHEA-COMP:10494"/>
        <dbReference type="Rhea" id="RHEA-COMP:10495"/>
        <dbReference type="ChEBI" id="CHEBI:15378"/>
        <dbReference type="ChEBI" id="CHEBI:16526"/>
        <dbReference type="ChEBI" id="CHEBI:57305"/>
        <dbReference type="ChEBI" id="CHEBI:83099"/>
        <dbReference type="ChEBI" id="CHEBI:83143"/>
        <dbReference type="EC" id="1.4.4.2"/>
    </reaction>
</comment>
<dbReference type="NCBIfam" id="NF001696">
    <property type="entry name" value="PRK00451.1"/>
    <property type="match status" value="1"/>
</dbReference>
<dbReference type="Gene3D" id="3.90.1150.10">
    <property type="entry name" value="Aspartate Aminotransferase, domain 1"/>
    <property type="match status" value="2"/>
</dbReference>
<dbReference type="SUPFAM" id="SSF53383">
    <property type="entry name" value="PLP-dependent transferases"/>
    <property type="match status" value="2"/>
</dbReference>
<evidence type="ECO:0000256" key="5">
    <source>
        <dbReference type="ARBA" id="ARBA00022898"/>
    </source>
</evidence>
<dbReference type="PANTHER" id="PTHR11773:SF1">
    <property type="entry name" value="GLYCINE DEHYDROGENASE (DECARBOXYLATING), MITOCHONDRIAL"/>
    <property type="match status" value="1"/>
</dbReference>
<dbReference type="Gene3D" id="3.40.640.10">
    <property type="entry name" value="Type I PLP-dependent aspartate aminotransferase-like (Major domain)"/>
    <property type="match status" value="2"/>
</dbReference>
<dbReference type="NCBIfam" id="NF003346">
    <property type="entry name" value="PRK04366.1"/>
    <property type="match status" value="1"/>
</dbReference>
<keyword evidence="13" id="KW-1185">Reference proteome</keyword>
<dbReference type="RefSeq" id="WP_121032130.1">
    <property type="nucleotide sequence ID" value="NZ_RBXT01000001.1"/>
</dbReference>
<dbReference type="Pfam" id="PF02347">
    <property type="entry name" value="GDC-P"/>
    <property type="match status" value="2"/>
</dbReference>
<evidence type="ECO:0000256" key="3">
    <source>
        <dbReference type="ARBA" id="ARBA00010756"/>
    </source>
</evidence>
<dbReference type="FunFam" id="3.40.640.10:FF:000005">
    <property type="entry name" value="Glycine dehydrogenase (decarboxylating), mitochondrial"/>
    <property type="match status" value="1"/>
</dbReference>
<dbReference type="FunFam" id="3.40.640.10:FF:000007">
    <property type="entry name" value="glycine dehydrogenase (Decarboxylating), mitochondrial"/>
    <property type="match status" value="1"/>
</dbReference>
<dbReference type="InterPro" id="IPR015424">
    <property type="entry name" value="PyrdxlP-dep_Trfase"/>
</dbReference>
<dbReference type="InterPro" id="IPR015422">
    <property type="entry name" value="PyrdxlP-dep_Trfase_small"/>
</dbReference>
<evidence type="ECO:0000256" key="8">
    <source>
        <dbReference type="HAMAP-Rule" id="MF_00711"/>
    </source>
</evidence>
<evidence type="ECO:0000256" key="1">
    <source>
        <dbReference type="ARBA" id="ARBA00001933"/>
    </source>
</evidence>
<comment type="caution">
    <text evidence="12">The sequence shown here is derived from an EMBL/GenBank/DDBJ whole genome shotgun (WGS) entry which is preliminary data.</text>
</comment>
<dbReference type="HAMAP" id="MF_00711">
    <property type="entry name" value="GcvP"/>
    <property type="match status" value="1"/>
</dbReference>
<dbReference type="Proteomes" id="UP000278440">
    <property type="component" value="Unassembled WGS sequence"/>
</dbReference>
<dbReference type="EMBL" id="RBXT01000001">
    <property type="protein sequence ID" value="RKT77966.1"/>
    <property type="molecule type" value="Genomic_DNA"/>
</dbReference>
<reference evidence="12 13" key="1">
    <citation type="submission" date="2018-10" db="EMBL/GenBank/DDBJ databases">
        <title>Sequencing the genomes of 1000 actinobacteria strains.</title>
        <authorList>
            <person name="Klenk H.-P."/>
        </authorList>
    </citation>
    <scope>NUCLEOTIDE SEQUENCE [LARGE SCALE GENOMIC DNA]</scope>
    <source>
        <strain evidence="12 13">DSM 44267</strain>
    </source>
</reference>
<dbReference type="PANTHER" id="PTHR11773">
    <property type="entry name" value="GLYCINE DEHYDROGENASE, DECARBOXYLATING"/>
    <property type="match status" value="1"/>
</dbReference>
<dbReference type="InterPro" id="IPR049315">
    <property type="entry name" value="GDC-P_N"/>
</dbReference>
<comment type="function">
    <text evidence="2 8">The glycine cleavage system catalyzes the degradation of glycine. The P protein binds the alpha-amino group of glycine through its pyridoxal phosphate cofactor; CO(2) is released and the remaining methylamine moiety is then transferred to the lipoamide cofactor of the H protein.</text>
</comment>
<comment type="subunit">
    <text evidence="4 8">The glycine cleavage system is composed of four proteins: P, T, L and H.</text>
</comment>
<keyword evidence="6 8" id="KW-0560">Oxidoreductase</keyword>
<dbReference type="GO" id="GO:0005960">
    <property type="term" value="C:glycine cleavage complex"/>
    <property type="evidence" value="ECO:0007669"/>
    <property type="project" value="TreeGrafter"/>
</dbReference>
<dbReference type="GO" id="GO:0016594">
    <property type="term" value="F:glycine binding"/>
    <property type="evidence" value="ECO:0007669"/>
    <property type="project" value="TreeGrafter"/>
</dbReference>
<dbReference type="OrthoDB" id="9801272at2"/>
<dbReference type="InterPro" id="IPR015421">
    <property type="entry name" value="PyrdxlP-dep_Trfase_major"/>
</dbReference>
<name>A0A495XZ18_9MICO</name>
<accession>A0A495XZ18</accession>
<evidence type="ECO:0000256" key="6">
    <source>
        <dbReference type="ARBA" id="ARBA00023002"/>
    </source>
</evidence>
<feature type="domain" description="Glycine cleavage system P-protein N-terminal" evidence="10">
    <location>
        <begin position="18"/>
        <end position="450"/>
    </location>
</feature>
<dbReference type="EC" id="1.4.4.2" evidence="8"/>
<dbReference type="InterPro" id="IPR003437">
    <property type="entry name" value="GcvP"/>
</dbReference>
<dbReference type="FunFam" id="3.90.1150.10:FF:000007">
    <property type="entry name" value="Glycine dehydrogenase (decarboxylating), mitochondrial"/>
    <property type="match status" value="1"/>
</dbReference>
<feature type="domain" description="Glycine dehydrogenase C-terminal" evidence="11">
    <location>
        <begin position="791"/>
        <end position="912"/>
    </location>
</feature>
<evidence type="ECO:0000256" key="4">
    <source>
        <dbReference type="ARBA" id="ARBA00011690"/>
    </source>
</evidence>
<evidence type="ECO:0000259" key="11">
    <source>
        <dbReference type="Pfam" id="PF21478"/>
    </source>
</evidence>
<dbReference type="GO" id="GO:0004375">
    <property type="term" value="F:glycine dehydrogenase (decarboxylating) activity"/>
    <property type="evidence" value="ECO:0007669"/>
    <property type="project" value="UniProtKB-EC"/>
</dbReference>
<organism evidence="12 13">
    <name type="scientific">Terracoccus luteus</name>
    <dbReference type="NCBI Taxonomy" id="53356"/>
    <lineage>
        <taxon>Bacteria</taxon>
        <taxon>Bacillati</taxon>
        <taxon>Actinomycetota</taxon>
        <taxon>Actinomycetes</taxon>
        <taxon>Micrococcales</taxon>
        <taxon>Intrasporangiaceae</taxon>
        <taxon>Terracoccus</taxon>
    </lineage>
</organism>
<comment type="similarity">
    <text evidence="3 8">Belongs to the GcvP family.</text>
</comment>
<gene>
    <name evidence="8" type="primary">gcvP</name>
    <name evidence="12" type="ORF">DFJ68_1400</name>
</gene>
<feature type="modified residue" description="N6-(pyridoxal phosphate)lysine" evidence="8 9">
    <location>
        <position position="718"/>
    </location>
</feature>
<evidence type="ECO:0000256" key="2">
    <source>
        <dbReference type="ARBA" id="ARBA00003788"/>
    </source>
</evidence>
<evidence type="ECO:0000259" key="10">
    <source>
        <dbReference type="Pfam" id="PF02347"/>
    </source>
</evidence>
<feature type="domain" description="Glycine cleavage system P-protein N-terminal" evidence="10">
    <location>
        <begin position="486"/>
        <end position="745"/>
    </location>
</feature>
<dbReference type="InterPro" id="IPR049316">
    <property type="entry name" value="GDC-P_C"/>
</dbReference>
<dbReference type="CDD" id="cd00613">
    <property type="entry name" value="GDC-P"/>
    <property type="match status" value="2"/>
</dbReference>
<keyword evidence="5 8" id="KW-0663">Pyridoxal phosphate</keyword>
<dbReference type="GO" id="GO:0005829">
    <property type="term" value="C:cytosol"/>
    <property type="evidence" value="ECO:0007669"/>
    <property type="project" value="TreeGrafter"/>
</dbReference>
<dbReference type="GO" id="GO:0030170">
    <property type="term" value="F:pyridoxal phosphate binding"/>
    <property type="evidence" value="ECO:0007669"/>
    <property type="project" value="TreeGrafter"/>
</dbReference>
<dbReference type="InterPro" id="IPR020581">
    <property type="entry name" value="GDC_P"/>
</dbReference>
<evidence type="ECO:0000313" key="12">
    <source>
        <dbReference type="EMBL" id="RKT77966.1"/>
    </source>
</evidence>
<comment type="cofactor">
    <cofactor evidence="1 8 9">
        <name>pyridoxal 5'-phosphate</name>
        <dbReference type="ChEBI" id="CHEBI:597326"/>
    </cofactor>
</comment>
<dbReference type="GO" id="GO:0019464">
    <property type="term" value="P:glycine decarboxylation via glycine cleavage system"/>
    <property type="evidence" value="ECO:0007669"/>
    <property type="project" value="UniProtKB-UniRule"/>
</dbReference>
<evidence type="ECO:0000256" key="7">
    <source>
        <dbReference type="ARBA" id="ARBA00049026"/>
    </source>
</evidence>
<proteinExistence type="inferred from homology"/>